<dbReference type="Proteomes" id="UP001221150">
    <property type="component" value="Unassembled WGS sequence"/>
</dbReference>
<sequence length="56" mass="5730">MVVGGAFDVEGKAAGLSGGRLLRPGHLGTPKRPSTVLTHFLVAGLWPLLVVGHTAN</sequence>
<accession>A0ABT6AEY7</accession>
<gene>
    <name evidence="1" type="ORF">P3H78_32335</name>
</gene>
<keyword evidence="2" id="KW-1185">Reference proteome</keyword>
<comment type="caution">
    <text evidence="1">The sequence shown here is derived from an EMBL/GenBank/DDBJ whole genome shotgun (WGS) entry which is preliminary data.</text>
</comment>
<protein>
    <submittedName>
        <fullName evidence="1">Uncharacterized protein</fullName>
    </submittedName>
</protein>
<dbReference type="RefSeq" id="WP_276112751.1">
    <property type="nucleotide sequence ID" value="NZ_JARJBB010000050.1"/>
</dbReference>
<reference evidence="1 2" key="1">
    <citation type="submission" date="2023-03" db="EMBL/GenBank/DDBJ databases">
        <title>Draft genome sequence of Streptomyces sp. K1PA1 isolated from peat swamp forest in Thailand.</title>
        <authorList>
            <person name="Klaysubun C."/>
            <person name="Duangmal K."/>
        </authorList>
    </citation>
    <scope>NUCLEOTIDE SEQUENCE [LARGE SCALE GENOMIC DNA]</scope>
    <source>
        <strain evidence="1 2">K1PA1</strain>
    </source>
</reference>
<evidence type="ECO:0000313" key="2">
    <source>
        <dbReference type="Proteomes" id="UP001221150"/>
    </source>
</evidence>
<proteinExistence type="predicted"/>
<name>A0ABT6AEY7_9ACTN</name>
<evidence type="ECO:0000313" key="1">
    <source>
        <dbReference type="EMBL" id="MDF3303214.1"/>
    </source>
</evidence>
<dbReference type="EMBL" id="JARJBB010000050">
    <property type="protein sequence ID" value="MDF3303214.1"/>
    <property type="molecule type" value="Genomic_DNA"/>
</dbReference>
<organism evidence="1 2">
    <name type="scientific">Streptomyces tropicalis</name>
    <dbReference type="NCBI Taxonomy" id="3034234"/>
    <lineage>
        <taxon>Bacteria</taxon>
        <taxon>Bacillati</taxon>
        <taxon>Actinomycetota</taxon>
        <taxon>Actinomycetes</taxon>
        <taxon>Kitasatosporales</taxon>
        <taxon>Streptomycetaceae</taxon>
        <taxon>Streptomyces</taxon>
    </lineage>
</organism>